<evidence type="ECO:0000256" key="8">
    <source>
        <dbReference type="RuleBase" id="RU003624"/>
    </source>
</evidence>
<dbReference type="GO" id="GO:0019843">
    <property type="term" value="F:rRNA binding"/>
    <property type="evidence" value="ECO:0007669"/>
    <property type="project" value="UniProtKB-UniRule"/>
</dbReference>
<keyword evidence="2 7" id="KW-0699">rRNA-binding</keyword>
<evidence type="ECO:0000256" key="5">
    <source>
        <dbReference type="ARBA" id="ARBA00023274"/>
    </source>
</evidence>
<evidence type="ECO:0000256" key="2">
    <source>
        <dbReference type="ARBA" id="ARBA00022730"/>
    </source>
</evidence>
<comment type="similarity">
    <text evidence="1 7 8">Belongs to the universal ribosomal protein uS3 family.</text>
</comment>
<keyword evidence="9 11" id="KW-0150">Chloroplast</keyword>
<evidence type="ECO:0000256" key="7">
    <source>
        <dbReference type="HAMAP-Rule" id="MF_01309"/>
    </source>
</evidence>
<dbReference type="InterPro" id="IPR018280">
    <property type="entry name" value="Ribosomal_uS3_CS"/>
</dbReference>
<evidence type="ECO:0000256" key="6">
    <source>
        <dbReference type="ARBA" id="ARBA00035154"/>
    </source>
</evidence>
<dbReference type="GO" id="GO:0009507">
    <property type="term" value="C:chloroplast"/>
    <property type="evidence" value="ECO:0007669"/>
    <property type="project" value="UniProtKB-SubCell"/>
</dbReference>
<dbReference type="PANTHER" id="PTHR11760">
    <property type="entry name" value="30S/40S RIBOSOMAL PROTEIN S3"/>
    <property type="match status" value="1"/>
</dbReference>
<dbReference type="Gene3D" id="3.30.300.20">
    <property type="match status" value="1"/>
</dbReference>
<dbReference type="PROSITE" id="PS00548">
    <property type="entry name" value="RIBOSOMAL_S3"/>
    <property type="match status" value="1"/>
</dbReference>
<sequence>MGQKVHPLGFRLGITQPHLSNWYASKKDYSKYVLEDNFVRTLLSKKYNRARFEKIQISRKIEDHLEIVIHAQKPDILIGRKGENLEIFQKQIKTFIFQYRQIEWNSKLKVILYIFRCKTSASSAIADFIVEHLEKRIPYKVVFTLLKKHLKRKKQSTLGMKIQISGRLNGAEIARQTWIREGRLPLQTLQADIDYHFKQAYTIYGILGVKVWIFKNVTTKTYKI</sequence>
<dbReference type="FunFam" id="3.30.300.20:FF:000001">
    <property type="entry name" value="30S ribosomal protein S3"/>
    <property type="match status" value="1"/>
</dbReference>
<keyword evidence="3 7" id="KW-0694">RNA-binding</keyword>
<dbReference type="InterPro" id="IPR009019">
    <property type="entry name" value="KH_sf_prok-type"/>
</dbReference>
<comment type="subcellular location">
    <subcellularLocation>
        <location evidence="7 9">Plastid</location>
        <location evidence="7 9">Chloroplast</location>
    </subcellularLocation>
</comment>
<geneLocation type="chloroplast" evidence="11"/>
<dbReference type="PROSITE" id="PS50823">
    <property type="entry name" value="KH_TYPE_2"/>
    <property type="match status" value="1"/>
</dbReference>
<keyword evidence="4 7" id="KW-0689">Ribosomal protein</keyword>
<dbReference type="InterPro" id="IPR015946">
    <property type="entry name" value="KH_dom-like_a/b"/>
</dbReference>
<evidence type="ECO:0000313" key="11">
    <source>
        <dbReference type="EMBL" id="AOP19072.1"/>
    </source>
</evidence>
<comment type="subunit">
    <text evidence="7 9">Part of the 30S ribosomal subunit.</text>
</comment>
<evidence type="ECO:0000256" key="1">
    <source>
        <dbReference type="ARBA" id="ARBA00010761"/>
    </source>
</evidence>
<organism evidence="11">
    <name type="scientific">Halimeda discoidea</name>
    <dbReference type="NCBI Taxonomy" id="118222"/>
    <lineage>
        <taxon>Eukaryota</taxon>
        <taxon>Viridiplantae</taxon>
        <taxon>Chlorophyta</taxon>
        <taxon>core chlorophytes</taxon>
        <taxon>Ulvophyceae</taxon>
        <taxon>TCBD clade</taxon>
        <taxon>Bryopsidales</taxon>
        <taxon>Halimedineae</taxon>
        <taxon>Halimedaceae</taxon>
        <taxon>Halimedeae</taxon>
        <taxon>Halimeda</taxon>
    </lineage>
</organism>
<feature type="domain" description="KH type-2" evidence="10">
    <location>
        <begin position="39"/>
        <end position="118"/>
    </location>
</feature>
<dbReference type="CDD" id="cd02412">
    <property type="entry name" value="KH-II_30S_S3"/>
    <property type="match status" value="1"/>
</dbReference>
<dbReference type="Pfam" id="PF07650">
    <property type="entry name" value="KH_2"/>
    <property type="match status" value="1"/>
</dbReference>
<dbReference type="InterPro" id="IPR001351">
    <property type="entry name" value="Ribosomal_uS3_C"/>
</dbReference>
<protein>
    <recommendedName>
        <fullName evidence="6 7">Small ribosomal subunit protein uS3c</fullName>
    </recommendedName>
</protein>
<evidence type="ECO:0000256" key="9">
    <source>
        <dbReference type="RuleBase" id="RU003626"/>
    </source>
</evidence>
<dbReference type="InterPro" id="IPR004044">
    <property type="entry name" value="KH_dom_type_2"/>
</dbReference>
<dbReference type="InterPro" id="IPR036419">
    <property type="entry name" value="Ribosomal_S3_C_sf"/>
</dbReference>
<evidence type="ECO:0000256" key="3">
    <source>
        <dbReference type="ARBA" id="ARBA00022884"/>
    </source>
</evidence>
<reference evidence="11" key="1">
    <citation type="journal article" date="2016" name="Genome Biol. Evol.">
        <title>Evolutionary Dynamics of Chloroplast Genomes in Low Light: A Case Study of the Endolithic Green Alga Ostreobium quekettii.</title>
        <authorList>
            <person name="R Marcelino V."/>
            <person name="Cremen M.C."/>
            <person name="Jackson C.J."/>
            <person name="Larkum A.A."/>
            <person name="Verbruggen H."/>
        </authorList>
    </citation>
    <scope>NUCLEOTIDE SEQUENCE</scope>
</reference>
<dbReference type="Pfam" id="PF00189">
    <property type="entry name" value="Ribosomal_S3_C"/>
    <property type="match status" value="1"/>
</dbReference>
<keyword evidence="9 11" id="KW-0934">Plastid</keyword>
<proteinExistence type="inferred from homology"/>
<gene>
    <name evidence="7 11" type="primary">rps3</name>
</gene>
<evidence type="ECO:0000256" key="4">
    <source>
        <dbReference type="ARBA" id="ARBA00022980"/>
    </source>
</evidence>
<dbReference type="GO" id="GO:0022627">
    <property type="term" value="C:cytosolic small ribosomal subunit"/>
    <property type="evidence" value="ECO:0007669"/>
    <property type="project" value="TreeGrafter"/>
</dbReference>
<dbReference type="InterPro" id="IPR057258">
    <property type="entry name" value="Ribosomal_uS3"/>
</dbReference>
<dbReference type="Gene3D" id="3.30.1140.32">
    <property type="entry name" value="Ribosomal protein S3, C-terminal domain"/>
    <property type="match status" value="1"/>
</dbReference>
<reference evidence="11" key="2">
    <citation type="submission" date="2016-08" db="EMBL/GenBank/DDBJ databases">
        <authorList>
            <person name="Seilhamer J.J."/>
        </authorList>
    </citation>
    <scope>NUCLEOTIDE SEQUENCE</scope>
</reference>
<dbReference type="AlphaFoldDB" id="A0A1C9JB52"/>
<keyword evidence="5 7" id="KW-0687">Ribonucleoprotein</keyword>
<dbReference type="NCBIfam" id="TIGR01009">
    <property type="entry name" value="rpsC_bact"/>
    <property type="match status" value="1"/>
</dbReference>
<evidence type="ECO:0000259" key="10">
    <source>
        <dbReference type="PROSITE" id="PS50823"/>
    </source>
</evidence>
<accession>A0A1C9JB52</accession>
<dbReference type="PANTHER" id="PTHR11760:SF19">
    <property type="entry name" value="SMALL RIBOSOMAL SUBUNIT PROTEIN US3C"/>
    <property type="match status" value="1"/>
</dbReference>
<dbReference type="GO" id="GO:0003735">
    <property type="term" value="F:structural constituent of ribosome"/>
    <property type="evidence" value="ECO:0007669"/>
    <property type="project" value="InterPro"/>
</dbReference>
<dbReference type="SUPFAM" id="SSF54814">
    <property type="entry name" value="Prokaryotic type KH domain (KH-domain type II)"/>
    <property type="match status" value="1"/>
</dbReference>
<dbReference type="SUPFAM" id="SSF54821">
    <property type="entry name" value="Ribosomal protein S3 C-terminal domain"/>
    <property type="match status" value="1"/>
</dbReference>
<name>A0A1C9JB52_9CHLO</name>
<dbReference type="GO" id="GO:0006412">
    <property type="term" value="P:translation"/>
    <property type="evidence" value="ECO:0007669"/>
    <property type="project" value="UniProtKB-UniRule"/>
</dbReference>
<dbReference type="HAMAP" id="MF_01309_B">
    <property type="entry name" value="Ribosomal_uS3_B"/>
    <property type="match status" value="1"/>
</dbReference>
<dbReference type="InterPro" id="IPR005704">
    <property type="entry name" value="Ribosomal_uS3_bac-typ"/>
</dbReference>
<dbReference type="EMBL" id="KX808496">
    <property type="protein sequence ID" value="AOP19072.1"/>
    <property type="molecule type" value="Genomic_DNA"/>
</dbReference>